<name>A0A8S5QA60_9CAUD</name>
<evidence type="ECO:0000256" key="1">
    <source>
        <dbReference type="SAM" id="MobiDB-lite"/>
    </source>
</evidence>
<feature type="compositionally biased region" description="Acidic residues" evidence="1">
    <location>
        <begin position="88"/>
        <end position="103"/>
    </location>
</feature>
<proteinExistence type="predicted"/>
<organism evidence="2">
    <name type="scientific">Siphoviridae sp. ctdcr45</name>
    <dbReference type="NCBI Taxonomy" id="2825580"/>
    <lineage>
        <taxon>Viruses</taxon>
        <taxon>Duplodnaviria</taxon>
        <taxon>Heunggongvirae</taxon>
        <taxon>Uroviricota</taxon>
        <taxon>Caudoviricetes</taxon>
    </lineage>
</organism>
<evidence type="ECO:0000313" key="2">
    <source>
        <dbReference type="EMBL" id="DAE15388.1"/>
    </source>
</evidence>
<accession>A0A8S5QA60</accession>
<feature type="region of interest" description="Disordered" evidence="1">
    <location>
        <begin position="86"/>
        <end position="114"/>
    </location>
</feature>
<reference evidence="2" key="1">
    <citation type="journal article" date="2021" name="Proc. Natl. Acad. Sci. U.S.A.">
        <title>A Catalog of Tens of Thousands of Viruses from Human Metagenomes Reveals Hidden Associations with Chronic Diseases.</title>
        <authorList>
            <person name="Tisza M.J."/>
            <person name="Buck C.B."/>
        </authorList>
    </citation>
    <scope>NUCLEOTIDE SEQUENCE</scope>
    <source>
        <strain evidence="2">Ctdcr45</strain>
    </source>
</reference>
<protein>
    <submittedName>
        <fullName evidence="2">Tail assembly chaperone protein</fullName>
    </submittedName>
</protein>
<sequence length="114" mass="12526">MVILNLDKPRELKFSHKAMRQFCALTKTSVPELREAVQRYDLMATAVYCMLAAQDSSLTPNQVEDMLDELPVLEVYTKAVEAVSEALQGDEDAKEAPENEEENPPAAAGAGKEA</sequence>
<dbReference type="EMBL" id="BK015604">
    <property type="protein sequence ID" value="DAE15388.1"/>
    <property type="molecule type" value="Genomic_DNA"/>
</dbReference>
<feature type="compositionally biased region" description="Low complexity" evidence="1">
    <location>
        <begin position="104"/>
        <end position="114"/>
    </location>
</feature>